<keyword evidence="2" id="KW-0808">Transferase</keyword>
<protein>
    <recommendedName>
        <fullName evidence="4">N-acetyltransferase domain-containing protein</fullName>
    </recommendedName>
</protein>
<dbReference type="Gene3D" id="3.40.630.30">
    <property type="match status" value="1"/>
</dbReference>
<dbReference type="PROSITE" id="PS51186">
    <property type="entry name" value="GNAT"/>
    <property type="match status" value="1"/>
</dbReference>
<dbReference type="InterPro" id="IPR000182">
    <property type="entry name" value="GNAT_dom"/>
</dbReference>
<keyword evidence="3" id="KW-0012">Acyltransferase</keyword>
<dbReference type="FunFam" id="3.40.630.30:FF:000064">
    <property type="entry name" value="GNAT family acetyltransferase"/>
    <property type="match status" value="1"/>
</dbReference>
<sequence>MSSFRVRPAEPQDCPTILRLIKVRQGEGTVALLLISDFLQDGFGKHPFYYCLVAEVEKKKQSERICTVGYAMYNFNYDPRVGKLLYLKDFYITEPYRGLGIGSEILKILSQTALETNCSCMHFLVFIRNQPSVEYYLRRGASNLSTEEGWHLFRFSKETLLRIAAE</sequence>
<feature type="domain" description="N-acetyltransferase" evidence="4">
    <location>
        <begin position="4"/>
        <end position="166"/>
    </location>
</feature>
<dbReference type="GO" id="GO:0004145">
    <property type="term" value="F:diamine N-acetyltransferase activity"/>
    <property type="evidence" value="ECO:0007669"/>
    <property type="project" value="TreeGrafter"/>
</dbReference>
<dbReference type="GO" id="GO:0019809">
    <property type="term" value="F:spermidine binding"/>
    <property type="evidence" value="ECO:0007669"/>
    <property type="project" value="TreeGrafter"/>
</dbReference>
<evidence type="ECO:0000259" key="4">
    <source>
        <dbReference type="PROSITE" id="PS51186"/>
    </source>
</evidence>
<dbReference type="AlphaFoldDB" id="A0A8C7EBM3"/>
<organism evidence="5 6">
    <name type="scientific">Nothoprocta perdicaria</name>
    <name type="common">Chilean tinamou</name>
    <name type="synonym">Crypturus perdicarius</name>
    <dbReference type="NCBI Taxonomy" id="30464"/>
    <lineage>
        <taxon>Eukaryota</taxon>
        <taxon>Metazoa</taxon>
        <taxon>Chordata</taxon>
        <taxon>Craniata</taxon>
        <taxon>Vertebrata</taxon>
        <taxon>Euteleostomi</taxon>
        <taxon>Archelosauria</taxon>
        <taxon>Archosauria</taxon>
        <taxon>Dinosauria</taxon>
        <taxon>Saurischia</taxon>
        <taxon>Theropoda</taxon>
        <taxon>Coelurosauria</taxon>
        <taxon>Aves</taxon>
        <taxon>Palaeognathae</taxon>
        <taxon>Tinamiformes</taxon>
        <taxon>Tinamidae</taxon>
        <taxon>Nothoprocta</taxon>
    </lineage>
</organism>
<accession>A0A8C7EBM3</accession>
<dbReference type="PANTHER" id="PTHR10545">
    <property type="entry name" value="DIAMINE N-ACETYLTRANSFERASE"/>
    <property type="match status" value="1"/>
</dbReference>
<dbReference type="PANTHER" id="PTHR10545:SF63">
    <property type="entry name" value="SPERMIDINE_SPERMINE N(1)-ACETYLTRANSFERASE-LIKE PROTEIN 1"/>
    <property type="match status" value="1"/>
</dbReference>
<dbReference type="InterPro" id="IPR016181">
    <property type="entry name" value="Acyl_CoA_acyltransferase"/>
</dbReference>
<reference evidence="5" key="2">
    <citation type="submission" date="2025-09" db="UniProtKB">
        <authorList>
            <consortium name="Ensembl"/>
        </authorList>
    </citation>
    <scope>IDENTIFICATION</scope>
</reference>
<keyword evidence="6" id="KW-1185">Reference proteome</keyword>
<dbReference type="InterPro" id="IPR051016">
    <property type="entry name" value="Diverse_Substrate_AcTransf"/>
</dbReference>
<dbReference type="GO" id="GO:0032918">
    <property type="term" value="P:spermidine acetylation"/>
    <property type="evidence" value="ECO:0007669"/>
    <property type="project" value="TreeGrafter"/>
</dbReference>
<evidence type="ECO:0000313" key="5">
    <source>
        <dbReference type="Ensembl" id="ENSNPEP00000008283.1"/>
    </source>
</evidence>
<evidence type="ECO:0000256" key="1">
    <source>
        <dbReference type="ARBA" id="ARBA00008694"/>
    </source>
</evidence>
<dbReference type="Pfam" id="PF00583">
    <property type="entry name" value="Acetyltransf_1"/>
    <property type="match status" value="1"/>
</dbReference>
<reference evidence="5" key="1">
    <citation type="submission" date="2025-08" db="UniProtKB">
        <authorList>
            <consortium name="Ensembl"/>
        </authorList>
    </citation>
    <scope>IDENTIFICATION</scope>
</reference>
<proteinExistence type="inferred from homology"/>
<dbReference type="Proteomes" id="UP000694420">
    <property type="component" value="Unplaced"/>
</dbReference>
<dbReference type="CDD" id="cd04301">
    <property type="entry name" value="NAT_SF"/>
    <property type="match status" value="1"/>
</dbReference>
<name>A0A8C7EBM3_NOTPE</name>
<evidence type="ECO:0000256" key="3">
    <source>
        <dbReference type="ARBA" id="ARBA00023315"/>
    </source>
</evidence>
<evidence type="ECO:0000256" key="2">
    <source>
        <dbReference type="ARBA" id="ARBA00022679"/>
    </source>
</evidence>
<dbReference type="SUPFAM" id="SSF55729">
    <property type="entry name" value="Acyl-CoA N-acyltransferases (Nat)"/>
    <property type="match status" value="1"/>
</dbReference>
<dbReference type="Ensembl" id="ENSNPET00000008491.1">
    <property type="protein sequence ID" value="ENSNPEP00000008283.1"/>
    <property type="gene ID" value="ENSNPEG00000006220.1"/>
</dbReference>
<comment type="similarity">
    <text evidence="1">Belongs to the acetyltransferase family.</text>
</comment>
<evidence type="ECO:0000313" key="6">
    <source>
        <dbReference type="Proteomes" id="UP000694420"/>
    </source>
</evidence>